<keyword evidence="3" id="KW-1185">Reference proteome</keyword>
<proteinExistence type="predicted"/>
<dbReference type="AlphaFoldDB" id="A0A251V6S1"/>
<protein>
    <submittedName>
        <fullName evidence="2">Uncharacterized protein</fullName>
    </submittedName>
</protein>
<evidence type="ECO:0000313" key="1">
    <source>
        <dbReference type="EMBL" id="KAF5813143.1"/>
    </source>
</evidence>
<dbReference type="Proteomes" id="UP000215914">
    <property type="component" value="Chromosome 3"/>
</dbReference>
<reference evidence="1" key="3">
    <citation type="submission" date="2020-06" db="EMBL/GenBank/DDBJ databases">
        <title>Helianthus annuus Genome sequencing and assembly Release 2.</title>
        <authorList>
            <person name="Gouzy J."/>
            <person name="Langlade N."/>
            <person name="Munos S."/>
        </authorList>
    </citation>
    <scope>NUCLEOTIDE SEQUENCE</scope>
    <source>
        <tissue evidence="1">Leaves</tissue>
    </source>
</reference>
<sequence>MLQITGVGFDSNSDCWNRVHSSDGALACLDIGLFRHRRKHYCLVLTAWHGCHSRQWIPVAENVQRDF</sequence>
<dbReference type="EMBL" id="MNCJ02000318">
    <property type="protein sequence ID" value="KAF5813143.1"/>
    <property type="molecule type" value="Genomic_DNA"/>
</dbReference>
<evidence type="ECO:0000313" key="3">
    <source>
        <dbReference type="Proteomes" id="UP000215914"/>
    </source>
</evidence>
<gene>
    <name evidence="2" type="ORF">HannXRQ_Chr03g0074141</name>
    <name evidence="1" type="ORF">HanXRQr2_Chr03g0094781</name>
</gene>
<evidence type="ECO:0000313" key="2">
    <source>
        <dbReference type="EMBL" id="OTG31307.1"/>
    </source>
</evidence>
<accession>A0A251V6S1</accession>
<name>A0A251V6S1_HELAN</name>
<dbReference type="EMBL" id="CM007892">
    <property type="protein sequence ID" value="OTG31307.1"/>
    <property type="molecule type" value="Genomic_DNA"/>
</dbReference>
<reference evidence="1 3" key="1">
    <citation type="journal article" date="2017" name="Nature">
        <title>The sunflower genome provides insights into oil metabolism, flowering and Asterid evolution.</title>
        <authorList>
            <person name="Badouin H."/>
            <person name="Gouzy J."/>
            <person name="Grassa C.J."/>
            <person name="Murat F."/>
            <person name="Staton S.E."/>
            <person name="Cottret L."/>
            <person name="Lelandais-Briere C."/>
            <person name="Owens G.L."/>
            <person name="Carrere S."/>
            <person name="Mayjonade B."/>
            <person name="Legrand L."/>
            <person name="Gill N."/>
            <person name="Kane N.C."/>
            <person name="Bowers J.E."/>
            <person name="Hubner S."/>
            <person name="Bellec A."/>
            <person name="Berard A."/>
            <person name="Berges H."/>
            <person name="Blanchet N."/>
            <person name="Boniface M.C."/>
            <person name="Brunel D."/>
            <person name="Catrice O."/>
            <person name="Chaidir N."/>
            <person name="Claudel C."/>
            <person name="Donnadieu C."/>
            <person name="Faraut T."/>
            <person name="Fievet G."/>
            <person name="Helmstetter N."/>
            <person name="King M."/>
            <person name="Knapp S.J."/>
            <person name="Lai Z."/>
            <person name="Le Paslier M.C."/>
            <person name="Lippi Y."/>
            <person name="Lorenzon L."/>
            <person name="Mandel J.R."/>
            <person name="Marage G."/>
            <person name="Marchand G."/>
            <person name="Marquand E."/>
            <person name="Bret-Mestries E."/>
            <person name="Morien E."/>
            <person name="Nambeesan S."/>
            <person name="Nguyen T."/>
            <person name="Pegot-Espagnet P."/>
            <person name="Pouilly N."/>
            <person name="Raftis F."/>
            <person name="Sallet E."/>
            <person name="Schiex T."/>
            <person name="Thomas J."/>
            <person name="Vandecasteele C."/>
            <person name="Vares D."/>
            <person name="Vear F."/>
            <person name="Vautrin S."/>
            <person name="Crespi M."/>
            <person name="Mangin B."/>
            <person name="Burke J.M."/>
            <person name="Salse J."/>
            <person name="Munos S."/>
            <person name="Vincourt P."/>
            <person name="Rieseberg L.H."/>
            <person name="Langlade N.B."/>
        </authorList>
    </citation>
    <scope>NUCLEOTIDE SEQUENCE [LARGE SCALE GENOMIC DNA]</scope>
    <source>
        <strain evidence="3">cv. SF193</strain>
        <tissue evidence="1">Leaves</tissue>
    </source>
</reference>
<organism evidence="2 3">
    <name type="scientific">Helianthus annuus</name>
    <name type="common">Common sunflower</name>
    <dbReference type="NCBI Taxonomy" id="4232"/>
    <lineage>
        <taxon>Eukaryota</taxon>
        <taxon>Viridiplantae</taxon>
        <taxon>Streptophyta</taxon>
        <taxon>Embryophyta</taxon>
        <taxon>Tracheophyta</taxon>
        <taxon>Spermatophyta</taxon>
        <taxon>Magnoliopsida</taxon>
        <taxon>eudicotyledons</taxon>
        <taxon>Gunneridae</taxon>
        <taxon>Pentapetalae</taxon>
        <taxon>asterids</taxon>
        <taxon>campanulids</taxon>
        <taxon>Asterales</taxon>
        <taxon>Asteraceae</taxon>
        <taxon>Asteroideae</taxon>
        <taxon>Heliantheae alliance</taxon>
        <taxon>Heliantheae</taxon>
        <taxon>Helianthus</taxon>
    </lineage>
</organism>
<reference evidence="2" key="2">
    <citation type="submission" date="2017-02" db="EMBL/GenBank/DDBJ databases">
        <title>Sunflower complete genome.</title>
        <authorList>
            <person name="Langlade N."/>
            <person name="Munos S."/>
        </authorList>
    </citation>
    <scope>NUCLEOTIDE SEQUENCE [LARGE SCALE GENOMIC DNA]</scope>
    <source>
        <tissue evidence="2">Leaves</tissue>
    </source>
</reference>
<dbReference type="Gramene" id="mRNA:HanXRQr2_Chr03g0094781">
    <property type="protein sequence ID" value="mRNA:HanXRQr2_Chr03g0094781"/>
    <property type="gene ID" value="HanXRQr2_Chr03g0094781"/>
</dbReference>
<dbReference type="InParanoid" id="A0A251V6S1"/>